<evidence type="ECO:0000313" key="2">
    <source>
        <dbReference type="EMBL" id="KOO29061.1"/>
    </source>
</evidence>
<feature type="signal peptide" evidence="1">
    <location>
        <begin position="1"/>
        <end position="18"/>
    </location>
</feature>
<gene>
    <name evidence="2" type="ORF">Ctob_001862</name>
</gene>
<evidence type="ECO:0000313" key="3">
    <source>
        <dbReference type="Proteomes" id="UP000037460"/>
    </source>
</evidence>
<proteinExistence type="predicted"/>
<keyword evidence="1" id="KW-0732">Signal</keyword>
<dbReference type="EMBL" id="JWZX01002470">
    <property type="protein sequence ID" value="KOO29061.1"/>
    <property type="molecule type" value="Genomic_DNA"/>
</dbReference>
<accession>A0A0M0JR46</accession>
<name>A0A0M0JR46_9EUKA</name>
<sequence>MALRLFVAVAALIASSSAFTAPVASVMKAPAKRTVVSSGKRSSSTEGKGGIFPWVTNQPGTYAKQLFLSGVDFLGADGDKWIGWGAMPDSVKKLYNRKGRKGLLPQ</sequence>
<dbReference type="AlphaFoldDB" id="A0A0M0JR46"/>
<keyword evidence="3" id="KW-1185">Reference proteome</keyword>
<reference evidence="3" key="1">
    <citation type="journal article" date="2015" name="PLoS Genet.">
        <title>Genome Sequence and Transcriptome Analyses of Chrysochromulina tobin: Metabolic Tools for Enhanced Algal Fitness in the Prominent Order Prymnesiales (Haptophyceae).</title>
        <authorList>
            <person name="Hovde B.T."/>
            <person name="Deodato C.R."/>
            <person name="Hunsperger H.M."/>
            <person name="Ryken S.A."/>
            <person name="Yost W."/>
            <person name="Jha R.K."/>
            <person name="Patterson J."/>
            <person name="Monnat R.J. Jr."/>
            <person name="Barlow S.B."/>
            <person name="Starkenburg S.R."/>
            <person name="Cattolico R.A."/>
        </authorList>
    </citation>
    <scope>NUCLEOTIDE SEQUENCE</scope>
    <source>
        <strain evidence="3">CCMP291</strain>
    </source>
</reference>
<feature type="chain" id="PRO_5005602002" evidence="1">
    <location>
        <begin position="19"/>
        <end position="106"/>
    </location>
</feature>
<dbReference type="Proteomes" id="UP000037460">
    <property type="component" value="Unassembled WGS sequence"/>
</dbReference>
<protein>
    <submittedName>
        <fullName evidence="2">Uncharacterized protein</fullName>
    </submittedName>
</protein>
<evidence type="ECO:0000256" key="1">
    <source>
        <dbReference type="SAM" id="SignalP"/>
    </source>
</evidence>
<organism evidence="2 3">
    <name type="scientific">Chrysochromulina tobinii</name>
    <dbReference type="NCBI Taxonomy" id="1460289"/>
    <lineage>
        <taxon>Eukaryota</taxon>
        <taxon>Haptista</taxon>
        <taxon>Haptophyta</taxon>
        <taxon>Prymnesiophyceae</taxon>
        <taxon>Prymnesiales</taxon>
        <taxon>Chrysochromulinaceae</taxon>
        <taxon>Chrysochromulina</taxon>
    </lineage>
</organism>
<comment type="caution">
    <text evidence="2">The sequence shown here is derived from an EMBL/GenBank/DDBJ whole genome shotgun (WGS) entry which is preliminary data.</text>
</comment>